<accession>H3KG51</accession>
<dbReference type="GO" id="GO:0005886">
    <property type="term" value="C:plasma membrane"/>
    <property type="evidence" value="ECO:0007669"/>
    <property type="project" value="TreeGrafter"/>
</dbReference>
<feature type="transmembrane region" description="Helical" evidence="6">
    <location>
        <begin position="183"/>
        <end position="205"/>
    </location>
</feature>
<feature type="transmembrane region" description="Helical" evidence="6">
    <location>
        <begin position="32"/>
        <end position="51"/>
    </location>
</feature>
<keyword evidence="2 5" id="KW-0812">Transmembrane</keyword>
<evidence type="ECO:0000256" key="4">
    <source>
        <dbReference type="ARBA" id="ARBA00023136"/>
    </source>
</evidence>
<feature type="transmembrane region" description="Helical" evidence="6">
    <location>
        <begin position="151"/>
        <end position="171"/>
    </location>
</feature>
<evidence type="ECO:0000256" key="1">
    <source>
        <dbReference type="ARBA" id="ARBA00004141"/>
    </source>
</evidence>
<dbReference type="PATRIC" id="fig|762967.3.peg.1358"/>
<dbReference type="HOGENOM" id="CLU_013421_0_0_4"/>
<dbReference type="InterPro" id="IPR028055">
    <property type="entry name" value="YidC/Oxa/ALB_C"/>
</dbReference>
<dbReference type="Gene3D" id="3.40.720.10">
    <property type="entry name" value="Alkaline Phosphatase, subunit A"/>
    <property type="match status" value="1"/>
</dbReference>
<dbReference type="EMBL" id="AFBQ01000260">
    <property type="protein sequence ID" value="EHY30888.1"/>
    <property type="molecule type" value="Genomic_DNA"/>
</dbReference>
<feature type="transmembrane region" description="Helical" evidence="6">
    <location>
        <begin position="458"/>
        <end position="482"/>
    </location>
</feature>
<name>H3KG51_9BURK</name>
<feature type="domain" description="Membrane insertase YidC/Oxa/ALB C-terminal" evidence="7">
    <location>
        <begin position="31"/>
        <end position="218"/>
    </location>
</feature>
<evidence type="ECO:0000259" key="7">
    <source>
        <dbReference type="Pfam" id="PF02096"/>
    </source>
</evidence>
<evidence type="ECO:0000313" key="8">
    <source>
        <dbReference type="EMBL" id="EHY30888.1"/>
    </source>
</evidence>
<feature type="transmembrane region" description="Helical" evidence="6">
    <location>
        <begin position="325"/>
        <end position="351"/>
    </location>
</feature>
<protein>
    <submittedName>
        <fullName evidence="8">Membrane protein insertase, YidC/Oxa1 family</fullName>
    </submittedName>
</protein>
<evidence type="ECO:0000256" key="5">
    <source>
        <dbReference type="RuleBase" id="RU003945"/>
    </source>
</evidence>
<reference evidence="8 9" key="1">
    <citation type="submission" date="2011-11" db="EMBL/GenBank/DDBJ databases">
        <authorList>
            <person name="Weinstock G."/>
            <person name="Sodergren E."/>
            <person name="Clifton S."/>
            <person name="Fulton L."/>
            <person name="Fulton B."/>
            <person name="Courtney L."/>
            <person name="Fronick C."/>
            <person name="Harrison M."/>
            <person name="Strong C."/>
            <person name="Farmer C."/>
            <person name="Delahaunty K."/>
            <person name="Markovic C."/>
            <person name="Hall O."/>
            <person name="Minx P."/>
            <person name="Tomlinson C."/>
            <person name="Mitreva M."/>
            <person name="Hou S."/>
            <person name="Chen J."/>
            <person name="Wollam A."/>
            <person name="Pepin K.H."/>
            <person name="Johnson M."/>
            <person name="Bhonagiri V."/>
            <person name="Zhang X."/>
            <person name="Suruliraj S."/>
            <person name="Warren W."/>
            <person name="Chinwalla A."/>
            <person name="Mardis E.R."/>
            <person name="Wilson R.K."/>
        </authorList>
    </citation>
    <scope>NUCLEOTIDE SEQUENCE [LARGE SCALE GENOMIC DNA]</scope>
    <source>
        <strain evidence="8 9">YIT 11816</strain>
    </source>
</reference>
<comment type="similarity">
    <text evidence="5">Belongs to the OXA1/ALB3/YidC family.</text>
</comment>
<dbReference type="Pfam" id="PF02096">
    <property type="entry name" value="60KD_IMP"/>
    <property type="match status" value="1"/>
</dbReference>
<comment type="subcellular location">
    <subcellularLocation>
        <location evidence="1 5">Membrane</location>
        <topology evidence="1 5">Multi-pass membrane protein</topology>
    </subcellularLocation>
</comment>
<dbReference type="GO" id="GO:0051205">
    <property type="term" value="P:protein insertion into membrane"/>
    <property type="evidence" value="ECO:0007669"/>
    <property type="project" value="TreeGrafter"/>
</dbReference>
<dbReference type="RefSeq" id="WP_008542809.1">
    <property type="nucleotide sequence ID" value="NZ_JH604988.1"/>
</dbReference>
<dbReference type="OrthoDB" id="9766107at2"/>
<organism evidence="8 9">
    <name type="scientific">Sutterella parvirubra YIT 11816</name>
    <dbReference type="NCBI Taxonomy" id="762967"/>
    <lineage>
        <taxon>Bacteria</taxon>
        <taxon>Pseudomonadati</taxon>
        <taxon>Pseudomonadota</taxon>
        <taxon>Betaproteobacteria</taxon>
        <taxon>Burkholderiales</taxon>
        <taxon>Sutterellaceae</taxon>
        <taxon>Sutterella</taxon>
    </lineage>
</organism>
<feature type="transmembrane region" description="Helical" evidence="6">
    <location>
        <begin position="357"/>
        <end position="378"/>
    </location>
</feature>
<sequence length="981" mass="107233">MLTVLYTFFIAPLEALMTAVLGAAHDLIGSYGWSVAVMSLVVNTLILPIYNKAESWQEEERRIKKGFEATEAMIKRTFKGQERFAMLTTMRRQHGYSARLALRSSLGFFLQIPFFIAAYHLLSNMPELRGVAFGPITDLGAADGLIKLGGFSINVLPLLMTAVNLLSAFVYTASLSKQDKIQLYGLSALFLVLLYASPAALTLYWTLNNVYSLGKNIVEKSLLPAWRAKHADRTGSAPDAAEGAASAPSKGFAWVLGTGVLLLLYAVWDTNGLWKNTIGLGGIPDAGRLEAFLMMLALSTSLISEGLRRVPAAERWVFMSRAGRILALLNVLYPAVLCTGVFGITAEWYLAPKDPPATVWACAGSAVLTLVLGLFSILSDKVFAPLSRFYREGMRTATVALLVLGVAVMLVGLPALVLTSDPDSVSTTFDVVMPLFVLAMLFAAVFAGILCRGLPKGAAVAVFATALFLDLALAAYAFLLVGDYGLINGGELEKTQPLYDAMNVWKDAGALLVLAAVSVFAVKRLSTRTVRDFSSLLTVLVFGLSALMLAPLAGRVPAKAVQTEKPVPPASSKDLFTFSATGKNLLVVVFDMYTADHFLRILEERPELKAAFEGFTWYRDTTAAGSGTLHALAVTAGGNRFSVSGINRDNEGKTFEQLYGESYDLIPSLLGESWDRAVIGSMWPSPKPLAYPNIGYAELMDGWFDYYYRETFEDAKSRDRADAFGRLLSISIFKAAPYSLRGKVYANGRWLASAKETLDGFKAYAAVRPWADFSRVVPSGDVYRYVYSDGSHTGRYIGEDGLPSLVKPDTPSAWKRENPVIDFSHYLSERAFTERLADWLNWMRVNGVFDNTRIVVTADHGGRDSVTLLEGIGRVPYKGRIDEDVDNPGIRYPLLLVKDFGGKGEMKVSDEPMTNGDVPDLILAGVRELPVKYRSGVGDADRVRFYDSCSDANLAQESMSCFVYGIRGDMFEKSSWSLEGR</sequence>
<proteinExistence type="inferred from homology"/>
<dbReference type="AlphaFoldDB" id="H3KG51"/>
<dbReference type="PANTHER" id="PTHR12428:SF65">
    <property type="entry name" value="CYTOCHROME C OXIDASE ASSEMBLY PROTEIN COX18, MITOCHONDRIAL"/>
    <property type="match status" value="1"/>
</dbReference>
<feature type="transmembrane region" description="Helical" evidence="6">
    <location>
        <begin position="100"/>
        <end position="122"/>
    </location>
</feature>
<gene>
    <name evidence="8" type="ORF">HMPREF9440_01729</name>
</gene>
<feature type="transmembrane region" description="Helical" evidence="6">
    <location>
        <begin position="399"/>
        <end position="419"/>
    </location>
</feature>
<comment type="caution">
    <text evidence="8">The sequence shown here is derived from an EMBL/GenBank/DDBJ whole genome shotgun (WGS) entry which is preliminary data.</text>
</comment>
<dbReference type="Proteomes" id="UP000004956">
    <property type="component" value="Unassembled WGS sequence"/>
</dbReference>
<feature type="transmembrane region" description="Helical" evidence="6">
    <location>
        <begin position="251"/>
        <end position="268"/>
    </location>
</feature>
<feature type="transmembrane region" description="Helical" evidence="6">
    <location>
        <begin position="534"/>
        <end position="553"/>
    </location>
</feature>
<evidence type="ECO:0000256" key="6">
    <source>
        <dbReference type="SAM" id="Phobius"/>
    </source>
</evidence>
<feature type="transmembrane region" description="Helical" evidence="6">
    <location>
        <begin position="431"/>
        <end position="451"/>
    </location>
</feature>
<dbReference type="InterPro" id="IPR017850">
    <property type="entry name" value="Alkaline_phosphatase_core_sf"/>
</dbReference>
<evidence type="ECO:0000256" key="3">
    <source>
        <dbReference type="ARBA" id="ARBA00022989"/>
    </source>
</evidence>
<dbReference type="STRING" id="762967.HMPREF9440_01729"/>
<evidence type="ECO:0000256" key="2">
    <source>
        <dbReference type="ARBA" id="ARBA00022692"/>
    </source>
</evidence>
<evidence type="ECO:0000313" key="9">
    <source>
        <dbReference type="Proteomes" id="UP000004956"/>
    </source>
</evidence>
<keyword evidence="3 6" id="KW-1133">Transmembrane helix</keyword>
<keyword evidence="4 6" id="KW-0472">Membrane</keyword>
<dbReference type="InterPro" id="IPR001708">
    <property type="entry name" value="YidC/ALB3/OXA1/COX18"/>
</dbReference>
<dbReference type="PANTHER" id="PTHR12428">
    <property type="entry name" value="OXA1"/>
    <property type="match status" value="1"/>
</dbReference>
<feature type="transmembrane region" description="Helical" evidence="6">
    <location>
        <begin position="502"/>
        <end position="522"/>
    </location>
</feature>
<dbReference type="GO" id="GO:0032977">
    <property type="term" value="F:membrane insertase activity"/>
    <property type="evidence" value="ECO:0007669"/>
    <property type="project" value="InterPro"/>
</dbReference>
<keyword evidence="9" id="KW-1185">Reference proteome</keyword>